<feature type="domain" description="Phosphoribosyl-dephospho-CoA transferase MdcG N-terminal" evidence="5">
    <location>
        <begin position="26"/>
        <end position="142"/>
    </location>
</feature>
<evidence type="ECO:0000256" key="2">
    <source>
        <dbReference type="ARBA" id="ARBA00022695"/>
    </source>
</evidence>
<dbReference type="InterPro" id="IPR017557">
    <property type="entry name" value="Holo-ACP_synthase"/>
</dbReference>
<dbReference type="InterPro" id="IPR049180">
    <property type="entry name" value="MdcG_C"/>
</dbReference>
<comment type="caution">
    <text evidence="6">The sequence shown here is derived from an EMBL/GenBank/DDBJ whole genome shotgun (WGS) entry which is preliminary data.</text>
</comment>
<keyword evidence="1 6" id="KW-0808">Transferase</keyword>
<dbReference type="Pfam" id="PF20866">
    <property type="entry name" value="MdcG_N"/>
    <property type="match status" value="1"/>
</dbReference>
<reference evidence="6 7" key="1">
    <citation type="submission" date="2024-04" db="EMBL/GenBank/DDBJ databases">
        <title>Novel species of the genus Ideonella isolated from streams.</title>
        <authorList>
            <person name="Lu H."/>
        </authorList>
    </citation>
    <scope>NUCLEOTIDE SEQUENCE [LARGE SCALE GENOMIC DNA]</scope>
    <source>
        <strain evidence="6 7">BYS139W</strain>
    </source>
</reference>
<organism evidence="6 7">
    <name type="scientific">Pseudaquabacterium rugosum</name>
    <dbReference type="NCBI Taxonomy" id="2984194"/>
    <lineage>
        <taxon>Bacteria</taxon>
        <taxon>Pseudomonadati</taxon>
        <taxon>Pseudomonadota</taxon>
        <taxon>Betaproteobacteria</taxon>
        <taxon>Burkholderiales</taxon>
        <taxon>Sphaerotilaceae</taxon>
        <taxon>Pseudaquabacterium</taxon>
    </lineage>
</organism>
<dbReference type="NCBIfam" id="TIGR03135">
    <property type="entry name" value="malonate_mdcG"/>
    <property type="match status" value="1"/>
</dbReference>
<feature type="region of interest" description="Disordered" evidence="3">
    <location>
        <begin position="45"/>
        <end position="80"/>
    </location>
</feature>
<feature type="domain" description="Phosphoribosyl-dephospho-CoA transferase MdcG C-terminal" evidence="4">
    <location>
        <begin position="158"/>
        <end position="263"/>
    </location>
</feature>
<evidence type="ECO:0000313" key="7">
    <source>
        <dbReference type="Proteomes" id="UP001368500"/>
    </source>
</evidence>
<dbReference type="EC" id="2.7.7.66" evidence="6"/>
<feature type="compositionally biased region" description="Low complexity" evidence="3">
    <location>
        <begin position="45"/>
        <end position="60"/>
    </location>
</feature>
<evidence type="ECO:0000256" key="3">
    <source>
        <dbReference type="SAM" id="MobiDB-lite"/>
    </source>
</evidence>
<evidence type="ECO:0000259" key="5">
    <source>
        <dbReference type="Pfam" id="PF20866"/>
    </source>
</evidence>
<dbReference type="GO" id="GO:0016779">
    <property type="term" value="F:nucleotidyltransferase activity"/>
    <property type="evidence" value="ECO:0007669"/>
    <property type="project" value="UniProtKB-KW"/>
</dbReference>
<dbReference type="Proteomes" id="UP001368500">
    <property type="component" value="Unassembled WGS sequence"/>
</dbReference>
<protein>
    <submittedName>
        <fullName evidence="6">Malonate decarboxylase holo-[acyl-carrier-protein] synthase</fullName>
        <ecNumber evidence="6">2.7.7.66</ecNumber>
    </submittedName>
</protein>
<dbReference type="InterPro" id="IPR048903">
    <property type="entry name" value="MdcG_N"/>
</dbReference>
<evidence type="ECO:0000256" key="1">
    <source>
        <dbReference type="ARBA" id="ARBA00022679"/>
    </source>
</evidence>
<dbReference type="RefSeq" id="WP_341374791.1">
    <property type="nucleotide sequence ID" value="NZ_JBBUTF010000012.1"/>
</dbReference>
<keyword evidence="2 6" id="KW-0548">Nucleotidyltransferase</keyword>
<name>A0ABU9BAT2_9BURK</name>
<accession>A0ABU9BAT2</accession>
<dbReference type="Pfam" id="PF10620">
    <property type="entry name" value="MdcG"/>
    <property type="match status" value="1"/>
</dbReference>
<evidence type="ECO:0000313" key="6">
    <source>
        <dbReference type="EMBL" id="MEK8027007.1"/>
    </source>
</evidence>
<gene>
    <name evidence="6" type="primary">mdcG</name>
    <name evidence="6" type="ORF">AACH11_13635</name>
</gene>
<feature type="region of interest" description="Disordered" evidence="3">
    <location>
        <begin position="262"/>
        <end position="291"/>
    </location>
</feature>
<sequence length="322" mass="34230">MPSAFPLAERTALVPGDCPSPAGLQRHQLWHLTSAGWRRLLAQTEQTEQTEQADPEAQAAHRPQRPPMTPPASPDAAAPLATSPQTLHTLIAHWAAADLPLVVTRQSPDPAAPGTLAFGLPAPCAWGRRKLALRVHPDELDRPADFPMLTEVQRWRAAAHDGTAPALADLDADLRRLGVTARVHGSHGWELLSGLPCRTATSDLDLLLPVRDAAQADAAVAGLLRADARLSATPGAPRLDGELIGPDGGGIAWREWAQRHAAAAVGTRAGSDGSTDERPPTDLPMPRSAHTPQPLLVKHLHGPRLVARPWNPIEPAARPIAS</sequence>
<evidence type="ECO:0000259" key="4">
    <source>
        <dbReference type="Pfam" id="PF10620"/>
    </source>
</evidence>
<proteinExistence type="predicted"/>
<dbReference type="EMBL" id="JBBUTF010000012">
    <property type="protein sequence ID" value="MEK8027007.1"/>
    <property type="molecule type" value="Genomic_DNA"/>
</dbReference>
<keyword evidence="7" id="KW-1185">Reference proteome</keyword>